<dbReference type="Proteomes" id="UP000187323">
    <property type="component" value="Unassembled WGS sequence"/>
</dbReference>
<evidence type="ECO:0000313" key="2">
    <source>
        <dbReference type="Proteomes" id="UP000187323"/>
    </source>
</evidence>
<name>A0AB36JK72_9BACL</name>
<organism evidence="1 2">
    <name type="scientific">Paenibacillus odorifer</name>
    <dbReference type="NCBI Taxonomy" id="189426"/>
    <lineage>
        <taxon>Bacteria</taxon>
        <taxon>Bacillati</taxon>
        <taxon>Bacillota</taxon>
        <taxon>Bacilli</taxon>
        <taxon>Bacillales</taxon>
        <taxon>Paenibacillaceae</taxon>
        <taxon>Paenibacillus</taxon>
    </lineage>
</organism>
<accession>A0AB36JK72</accession>
<proteinExistence type="predicted"/>
<evidence type="ECO:0000313" key="1">
    <source>
        <dbReference type="EMBL" id="OME21329.1"/>
    </source>
</evidence>
<protein>
    <submittedName>
        <fullName evidence="1">Uncharacterized protein</fullName>
    </submittedName>
</protein>
<comment type="caution">
    <text evidence="1">The sequence shown here is derived from an EMBL/GenBank/DDBJ whole genome shotgun (WGS) entry which is preliminary data.</text>
</comment>
<gene>
    <name evidence="1" type="ORF">BSK47_10520</name>
</gene>
<dbReference type="AlphaFoldDB" id="A0AB36JK72"/>
<dbReference type="EMBL" id="MPTO01000008">
    <property type="protein sequence ID" value="OME21329.1"/>
    <property type="molecule type" value="Genomic_DNA"/>
</dbReference>
<reference evidence="1 2" key="1">
    <citation type="submission" date="2016-10" db="EMBL/GenBank/DDBJ databases">
        <title>Paenibacillus species isolates.</title>
        <authorList>
            <person name="Beno S.M."/>
        </authorList>
    </citation>
    <scope>NUCLEOTIDE SEQUENCE [LARGE SCALE GENOMIC DNA]</scope>
    <source>
        <strain evidence="1 2">FSL H7-0918</strain>
    </source>
</reference>
<sequence>MEHLGYKDEKVQGMKSFSRKSAADAIVTEALEVIKLRQPSVSAVKSMIVEGQAKTIPGYY</sequence>